<feature type="transmembrane region" description="Helical" evidence="7">
    <location>
        <begin position="236"/>
        <end position="262"/>
    </location>
</feature>
<dbReference type="OrthoDB" id="3897607at2759"/>
<keyword evidence="2 7" id="KW-0812">Transmembrane</keyword>
<keyword evidence="3 7" id="KW-1133">Transmembrane helix</keyword>
<dbReference type="Pfam" id="PF20684">
    <property type="entry name" value="Fung_rhodopsin"/>
    <property type="match status" value="1"/>
</dbReference>
<feature type="domain" description="Rhodopsin" evidence="8">
    <location>
        <begin position="26"/>
        <end position="267"/>
    </location>
</feature>
<dbReference type="InterPro" id="IPR049326">
    <property type="entry name" value="Rhodopsin_dom_fungi"/>
</dbReference>
<name>A0A5N5WQS9_9EURO</name>
<gene>
    <name evidence="9" type="ORF">BDV29DRAFT_197861</name>
</gene>
<evidence type="ECO:0000256" key="6">
    <source>
        <dbReference type="SAM" id="MobiDB-lite"/>
    </source>
</evidence>
<accession>A0A5N5WQS9</accession>
<evidence type="ECO:0000256" key="7">
    <source>
        <dbReference type="SAM" id="Phobius"/>
    </source>
</evidence>
<feature type="transmembrane region" description="Helical" evidence="7">
    <location>
        <begin position="42"/>
        <end position="67"/>
    </location>
</feature>
<keyword evidence="4 7" id="KW-0472">Membrane</keyword>
<comment type="subcellular location">
    <subcellularLocation>
        <location evidence="1">Membrane</location>
        <topology evidence="1">Multi-pass membrane protein</topology>
    </subcellularLocation>
</comment>
<protein>
    <recommendedName>
        <fullName evidence="8">Rhodopsin domain-containing protein</fullName>
    </recommendedName>
</protein>
<proteinExistence type="inferred from homology"/>
<dbReference type="Proteomes" id="UP000326565">
    <property type="component" value="Unassembled WGS sequence"/>
</dbReference>
<evidence type="ECO:0000256" key="5">
    <source>
        <dbReference type="ARBA" id="ARBA00038359"/>
    </source>
</evidence>
<feature type="transmembrane region" description="Helical" evidence="7">
    <location>
        <begin position="172"/>
        <end position="194"/>
    </location>
</feature>
<dbReference type="EMBL" id="ML732295">
    <property type="protein sequence ID" value="KAB8070669.1"/>
    <property type="molecule type" value="Genomic_DNA"/>
</dbReference>
<dbReference type="PANTHER" id="PTHR33048">
    <property type="entry name" value="PTH11-LIKE INTEGRAL MEMBRANE PROTEIN (AFU_ORTHOLOGUE AFUA_5G11245)"/>
    <property type="match status" value="1"/>
</dbReference>
<sequence length="364" mass="39749">MVNDKSEAIIIATSIFLALSLIAVGLRCYVRIRLIRAFGADDWAMVLAMAFNLAFAVCGILGGLTGLGKKLGYFADKPEDLRNALRLWWLGQIFYALTGTAGRTSIAISLLRITIVRVHLIIIYMTIALSIVIGLLFFFVTLLECRPIHHVWDYGMISPHCVSKDFLLDIAYIHSVIAAICDLTLGILPLFMIWKLQMNRRAKLSLGAILGLGCLAGAAVVVRLPYNQRFKDPDFLYASATLSILANIEAGLGITAGCLSTFRPLVRMLRDGSSNPSQGVHGGSTIPLSRSLLAHKKRQRQSHHEAGTCWADVPNDGYKNLPLPTTALGSSTTKRNSSEESLAPRCLPASVTVQNTFEVSVSEY</sequence>
<feature type="transmembrane region" description="Helical" evidence="7">
    <location>
        <begin position="87"/>
        <end position="111"/>
    </location>
</feature>
<evidence type="ECO:0000313" key="10">
    <source>
        <dbReference type="Proteomes" id="UP000326565"/>
    </source>
</evidence>
<feature type="transmembrane region" description="Helical" evidence="7">
    <location>
        <begin position="6"/>
        <end position="30"/>
    </location>
</feature>
<feature type="region of interest" description="Disordered" evidence="6">
    <location>
        <begin position="321"/>
        <end position="342"/>
    </location>
</feature>
<feature type="transmembrane region" description="Helical" evidence="7">
    <location>
        <begin position="118"/>
        <end position="143"/>
    </location>
</feature>
<feature type="transmembrane region" description="Helical" evidence="7">
    <location>
        <begin position="206"/>
        <end position="224"/>
    </location>
</feature>
<dbReference type="AlphaFoldDB" id="A0A5N5WQS9"/>
<evidence type="ECO:0000256" key="3">
    <source>
        <dbReference type="ARBA" id="ARBA00022989"/>
    </source>
</evidence>
<organism evidence="9 10">
    <name type="scientific">Aspergillus leporis</name>
    <dbReference type="NCBI Taxonomy" id="41062"/>
    <lineage>
        <taxon>Eukaryota</taxon>
        <taxon>Fungi</taxon>
        <taxon>Dikarya</taxon>
        <taxon>Ascomycota</taxon>
        <taxon>Pezizomycotina</taxon>
        <taxon>Eurotiomycetes</taxon>
        <taxon>Eurotiomycetidae</taxon>
        <taxon>Eurotiales</taxon>
        <taxon>Aspergillaceae</taxon>
        <taxon>Aspergillus</taxon>
        <taxon>Aspergillus subgen. Circumdati</taxon>
    </lineage>
</organism>
<evidence type="ECO:0000256" key="1">
    <source>
        <dbReference type="ARBA" id="ARBA00004141"/>
    </source>
</evidence>
<evidence type="ECO:0000313" key="9">
    <source>
        <dbReference type="EMBL" id="KAB8070669.1"/>
    </source>
</evidence>
<dbReference type="GO" id="GO:0016020">
    <property type="term" value="C:membrane"/>
    <property type="evidence" value="ECO:0007669"/>
    <property type="project" value="UniProtKB-SubCell"/>
</dbReference>
<dbReference type="InterPro" id="IPR052337">
    <property type="entry name" value="SAT4-like"/>
</dbReference>
<dbReference type="PANTHER" id="PTHR33048:SF140">
    <property type="entry name" value="ATPASE, PUTATIVE (EUROFUNG)-RELATED"/>
    <property type="match status" value="1"/>
</dbReference>
<evidence type="ECO:0000256" key="2">
    <source>
        <dbReference type="ARBA" id="ARBA00022692"/>
    </source>
</evidence>
<reference evidence="9 10" key="1">
    <citation type="submission" date="2019-04" db="EMBL/GenBank/DDBJ databases">
        <title>Friends and foes A comparative genomics study of 23 Aspergillus species from section Flavi.</title>
        <authorList>
            <consortium name="DOE Joint Genome Institute"/>
            <person name="Kjaerbolling I."/>
            <person name="Vesth T."/>
            <person name="Frisvad J.C."/>
            <person name="Nybo J.L."/>
            <person name="Theobald S."/>
            <person name="Kildgaard S."/>
            <person name="Isbrandt T."/>
            <person name="Kuo A."/>
            <person name="Sato A."/>
            <person name="Lyhne E.K."/>
            <person name="Kogle M.E."/>
            <person name="Wiebenga A."/>
            <person name="Kun R.S."/>
            <person name="Lubbers R.J."/>
            <person name="Makela M.R."/>
            <person name="Barry K."/>
            <person name="Chovatia M."/>
            <person name="Clum A."/>
            <person name="Daum C."/>
            <person name="Haridas S."/>
            <person name="He G."/>
            <person name="LaButti K."/>
            <person name="Lipzen A."/>
            <person name="Mondo S."/>
            <person name="Riley R."/>
            <person name="Salamov A."/>
            <person name="Simmons B.A."/>
            <person name="Magnuson J.K."/>
            <person name="Henrissat B."/>
            <person name="Mortensen U.H."/>
            <person name="Larsen T.O."/>
            <person name="Devries R.P."/>
            <person name="Grigoriev I.V."/>
            <person name="Machida M."/>
            <person name="Baker S.E."/>
            <person name="Andersen M.R."/>
        </authorList>
    </citation>
    <scope>NUCLEOTIDE SEQUENCE [LARGE SCALE GENOMIC DNA]</scope>
    <source>
        <strain evidence="9 10">CBS 151.66</strain>
    </source>
</reference>
<keyword evidence="10" id="KW-1185">Reference proteome</keyword>
<comment type="similarity">
    <text evidence="5">Belongs to the SAT4 family.</text>
</comment>
<evidence type="ECO:0000259" key="8">
    <source>
        <dbReference type="Pfam" id="PF20684"/>
    </source>
</evidence>
<evidence type="ECO:0000256" key="4">
    <source>
        <dbReference type="ARBA" id="ARBA00023136"/>
    </source>
</evidence>